<dbReference type="InterPro" id="IPR011704">
    <property type="entry name" value="ATPase_dyneun-rel_AAA"/>
</dbReference>
<proteinExistence type="predicted"/>
<evidence type="ECO:0000313" key="2">
    <source>
        <dbReference type="EMBL" id="KAK3261757.1"/>
    </source>
</evidence>
<dbReference type="GO" id="GO:0005524">
    <property type="term" value="F:ATP binding"/>
    <property type="evidence" value="ECO:0007669"/>
    <property type="project" value="InterPro"/>
</dbReference>
<dbReference type="PANTHER" id="PTHR21610:SF9">
    <property type="entry name" value="VON WILLEBRAND FACTOR A DOMAIN-CONTAINING PROTEIN 8"/>
    <property type="match status" value="1"/>
</dbReference>
<feature type="domain" description="ATPase dynein-related AAA" evidence="1">
    <location>
        <begin position="59"/>
        <end position="200"/>
    </location>
</feature>
<dbReference type="Proteomes" id="UP001190700">
    <property type="component" value="Unassembled WGS sequence"/>
</dbReference>
<dbReference type="Pfam" id="PF07728">
    <property type="entry name" value="AAA_5"/>
    <property type="match status" value="1"/>
</dbReference>
<dbReference type="EMBL" id="LGRX02016691">
    <property type="protein sequence ID" value="KAK3261757.1"/>
    <property type="molecule type" value="Genomic_DNA"/>
</dbReference>
<organism evidence="2 3">
    <name type="scientific">Cymbomonas tetramitiformis</name>
    <dbReference type="NCBI Taxonomy" id="36881"/>
    <lineage>
        <taxon>Eukaryota</taxon>
        <taxon>Viridiplantae</taxon>
        <taxon>Chlorophyta</taxon>
        <taxon>Pyramimonadophyceae</taxon>
        <taxon>Pyramimonadales</taxon>
        <taxon>Pyramimonadaceae</taxon>
        <taxon>Cymbomonas</taxon>
    </lineage>
</organism>
<evidence type="ECO:0000313" key="3">
    <source>
        <dbReference type="Proteomes" id="UP001190700"/>
    </source>
</evidence>
<keyword evidence="3" id="KW-1185">Reference proteome</keyword>
<comment type="caution">
    <text evidence="2">The sequence shown here is derived from an EMBL/GenBank/DDBJ whole genome shotgun (WGS) entry which is preliminary data.</text>
</comment>
<gene>
    <name evidence="2" type="ORF">CYMTET_29350</name>
</gene>
<evidence type="ECO:0000259" key="1">
    <source>
        <dbReference type="Pfam" id="PF07728"/>
    </source>
</evidence>
<accession>A0AAE0FKZ1</accession>
<feature type="non-terminal residue" evidence="2">
    <location>
        <position position="203"/>
    </location>
</feature>
<dbReference type="AlphaFoldDB" id="A0AAE0FKZ1"/>
<dbReference type="GO" id="GO:0005737">
    <property type="term" value="C:cytoplasm"/>
    <property type="evidence" value="ECO:0007669"/>
    <property type="project" value="TreeGrafter"/>
</dbReference>
<dbReference type="InterPro" id="IPR027417">
    <property type="entry name" value="P-loop_NTPase"/>
</dbReference>
<dbReference type="PANTHER" id="PTHR21610">
    <property type="entry name" value="VON WILLEBRAND FACTOR A DOMAIN-CONTAINING PROTEIN 8"/>
    <property type="match status" value="1"/>
</dbReference>
<name>A0AAE0FKZ1_9CHLO</name>
<sequence length="203" mass="22831">MLGYERRLQTLLDILPCGHEIDGKKDLIPSDVAHPVLDTPQVDSVLLWMRKKDIMGQDMYLLGGYGPLRRWIALKYCALRGREVEYIALTRDHTEADLKQRREIIAGGTVAFTDLQVVTAAIHGRVLLIEGLEKAERNVLPIINNLLENREMALEDGRFLLSGSRYDALLSTRPSQELADLGLVRVHPDFRVVALGVPVPPYP</sequence>
<dbReference type="InterPro" id="IPR039891">
    <property type="entry name" value="VWA8"/>
</dbReference>
<dbReference type="Gene3D" id="3.40.50.300">
    <property type="entry name" value="P-loop containing nucleotide triphosphate hydrolases"/>
    <property type="match status" value="1"/>
</dbReference>
<protein>
    <recommendedName>
        <fullName evidence="1">ATPase dynein-related AAA domain-containing protein</fullName>
    </recommendedName>
</protein>
<reference evidence="2 3" key="1">
    <citation type="journal article" date="2015" name="Genome Biol. Evol.">
        <title>Comparative Genomics of a Bacterivorous Green Alga Reveals Evolutionary Causalities and Consequences of Phago-Mixotrophic Mode of Nutrition.</title>
        <authorList>
            <person name="Burns J.A."/>
            <person name="Paasch A."/>
            <person name="Narechania A."/>
            <person name="Kim E."/>
        </authorList>
    </citation>
    <scope>NUCLEOTIDE SEQUENCE [LARGE SCALE GENOMIC DNA]</scope>
    <source>
        <strain evidence="2 3">PLY_AMNH</strain>
    </source>
</reference>
<dbReference type="GO" id="GO:0016887">
    <property type="term" value="F:ATP hydrolysis activity"/>
    <property type="evidence" value="ECO:0007669"/>
    <property type="project" value="InterPro"/>
</dbReference>